<comment type="caution">
    <text evidence="1">The sequence shown here is derived from an EMBL/GenBank/DDBJ whole genome shotgun (WGS) entry which is preliminary data.</text>
</comment>
<accession>A0ABR0QU39</accession>
<dbReference type="EMBL" id="JARKNE010000002">
    <property type="protein sequence ID" value="KAK5842408.1"/>
    <property type="molecule type" value="Genomic_DNA"/>
</dbReference>
<proteinExistence type="predicted"/>
<keyword evidence="2" id="KW-1185">Reference proteome</keyword>
<gene>
    <name evidence="1" type="ORF">PVK06_004760</name>
</gene>
<protein>
    <submittedName>
        <fullName evidence="1">Uncharacterized protein</fullName>
    </submittedName>
</protein>
<dbReference type="Proteomes" id="UP001358586">
    <property type="component" value="Chromosome 2"/>
</dbReference>
<name>A0ABR0QU39_GOSAR</name>
<reference evidence="1 2" key="1">
    <citation type="submission" date="2023-03" db="EMBL/GenBank/DDBJ databases">
        <title>WGS of Gossypium arboreum.</title>
        <authorList>
            <person name="Yu D."/>
        </authorList>
    </citation>
    <scope>NUCLEOTIDE SEQUENCE [LARGE SCALE GENOMIC DNA]</scope>
    <source>
        <tissue evidence="1">Leaf</tissue>
    </source>
</reference>
<evidence type="ECO:0000313" key="2">
    <source>
        <dbReference type="Proteomes" id="UP001358586"/>
    </source>
</evidence>
<organism evidence="1 2">
    <name type="scientific">Gossypium arboreum</name>
    <name type="common">Tree cotton</name>
    <name type="synonym">Gossypium nanking</name>
    <dbReference type="NCBI Taxonomy" id="29729"/>
    <lineage>
        <taxon>Eukaryota</taxon>
        <taxon>Viridiplantae</taxon>
        <taxon>Streptophyta</taxon>
        <taxon>Embryophyta</taxon>
        <taxon>Tracheophyta</taxon>
        <taxon>Spermatophyta</taxon>
        <taxon>Magnoliopsida</taxon>
        <taxon>eudicotyledons</taxon>
        <taxon>Gunneridae</taxon>
        <taxon>Pentapetalae</taxon>
        <taxon>rosids</taxon>
        <taxon>malvids</taxon>
        <taxon>Malvales</taxon>
        <taxon>Malvaceae</taxon>
        <taxon>Malvoideae</taxon>
        <taxon>Gossypium</taxon>
    </lineage>
</organism>
<evidence type="ECO:0000313" key="1">
    <source>
        <dbReference type="EMBL" id="KAK5842408.1"/>
    </source>
</evidence>
<sequence length="184" mass="21314">MDIQTPLEEVVQDVSNSYSKDLCTTNNHPKLNLESQQEFGSKDRNILNITEIVSNPINVDANVVDVELEVEELQLILNESVDELLHFLVKIEEVSTEEIDELISFMFNDEDKTWATKACRDMKGRKLETIILRKKKWLARIWHQVVRDVDVSSVEYKVMSMELTEYVGSYLSIEEQTMDRSVGD</sequence>